<evidence type="ECO:0000313" key="3">
    <source>
        <dbReference type="EMBL" id="MFC4602786.1"/>
    </source>
</evidence>
<dbReference type="Gene3D" id="3.40.50.1820">
    <property type="entry name" value="alpha/beta hydrolase"/>
    <property type="match status" value="1"/>
</dbReference>
<feature type="chain" id="PRO_5047381868" evidence="1">
    <location>
        <begin position="20"/>
        <end position="516"/>
    </location>
</feature>
<keyword evidence="3" id="KW-0378">Hydrolase</keyword>
<dbReference type="SUPFAM" id="SSF53474">
    <property type="entry name" value="alpha/beta-Hydrolases"/>
    <property type="match status" value="1"/>
</dbReference>
<gene>
    <name evidence="3" type="ORF">ACFO6S_03700</name>
</gene>
<feature type="domain" description="Peptidase S33 tripeptidyl aminopeptidase-like C-terminal" evidence="2">
    <location>
        <begin position="413"/>
        <end position="514"/>
    </location>
</feature>
<evidence type="ECO:0000256" key="1">
    <source>
        <dbReference type="SAM" id="SignalP"/>
    </source>
</evidence>
<sequence length="516" mass="51672">MRRTALLALVLALCCACGAGPSMRPDVAVVEHHEGTPATSTATADAPEPLPVPAQDLNWRDCTGTTLDTLGLAPGPAGLVLECAQLAAPIDAGGAIPGTFTLGALRARGPQTPADSAPLVLTTGAEGSSTATLAALAAGPIGSLLATRPVVALDRRGIGTSTPIDCLTPALRRAMTDLGQFSTPAAGGDAVDAVMTLGRDATTACTDFLEPQELAFDAAHAADDLEQLRSTWDVDRIGLLTVGTGADVGLAYAAAYPDAVGRLVMDSPGAARTDVVTATEGILAGREAALSAFARSCAALACSLGADPHTAVADLARRAAAGELGPVSSNGLATVLTEFLGSPRGDRQSRTREFADVLAAAGRGETADLERLIDAGVEAAGSGQFVARCSDGTGWPTPSRARELRQDWGERFPVFGSDAALSLLLCASWPTTPPPPLPTGLDVGVLTLAGAADPVVGKAGVTSATGAAAAAGARTSTRAWLGSGHPVTTHSDCGQQAVARYLDTGVLPADGGACPG</sequence>
<dbReference type="RefSeq" id="WP_378414271.1">
    <property type="nucleotide sequence ID" value="NZ_JBHSFO010000002.1"/>
</dbReference>
<protein>
    <submittedName>
        <fullName evidence="3">Alpha/beta hydrolase</fullName>
    </submittedName>
</protein>
<proteinExistence type="predicted"/>
<evidence type="ECO:0000259" key="2">
    <source>
        <dbReference type="Pfam" id="PF08386"/>
    </source>
</evidence>
<dbReference type="GO" id="GO:0016787">
    <property type="term" value="F:hydrolase activity"/>
    <property type="evidence" value="ECO:0007669"/>
    <property type="project" value="UniProtKB-KW"/>
</dbReference>
<reference evidence="4" key="1">
    <citation type="journal article" date="2019" name="Int. J. Syst. Evol. Microbiol.">
        <title>The Global Catalogue of Microorganisms (GCM) 10K type strain sequencing project: providing services to taxonomists for standard genome sequencing and annotation.</title>
        <authorList>
            <consortium name="The Broad Institute Genomics Platform"/>
            <consortium name="The Broad Institute Genome Sequencing Center for Infectious Disease"/>
            <person name="Wu L."/>
            <person name="Ma J."/>
        </authorList>
    </citation>
    <scope>NUCLEOTIDE SEQUENCE [LARGE SCALE GENOMIC DNA]</scope>
    <source>
        <strain evidence="4">CCUG 54520</strain>
    </source>
</reference>
<dbReference type="EMBL" id="JBHSFO010000002">
    <property type="protein sequence ID" value="MFC4602786.1"/>
    <property type="molecule type" value="Genomic_DNA"/>
</dbReference>
<dbReference type="InterPro" id="IPR029058">
    <property type="entry name" value="AB_hydrolase_fold"/>
</dbReference>
<evidence type="ECO:0000313" key="4">
    <source>
        <dbReference type="Proteomes" id="UP001595914"/>
    </source>
</evidence>
<dbReference type="Pfam" id="PF08386">
    <property type="entry name" value="Abhydrolase_4"/>
    <property type="match status" value="1"/>
</dbReference>
<dbReference type="Proteomes" id="UP001595914">
    <property type="component" value="Unassembled WGS sequence"/>
</dbReference>
<keyword evidence="1" id="KW-0732">Signal</keyword>
<accession>A0ABV9FL65</accession>
<comment type="caution">
    <text evidence="3">The sequence shown here is derived from an EMBL/GenBank/DDBJ whole genome shotgun (WGS) entry which is preliminary data.</text>
</comment>
<dbReference type="InterPro" id="IPR013595">
    <property type="entry name" value="Pept_S33_TAP-like_C"/>
</dbReference>
<organism evidence="3 4">
    <name type="scientific">Rhodococcus kronopolitis</name>
    <dbReference type="NCBI Taxonomy" id="1460226"/>
    <lineage>
        <taxon>Bacteria</taxon>
        <taxon>Bacillati</taxon>
        <taxon>Actinomycetota</taxon>
        <taxon>Actinomycetes</taxon>
        <taxon>Mycobacteriales</taxon>
        <taxon>Nocardiaceae</taxon>
        <taxon>Rhodococcus</taxon>
    </lineage>
</organism>
<keyword evidence="4" id="KW-1185">Reference proteome</keyword>
<feature type="signal peptide" evidence="1">
    <location>
        <begin position="1"/>
        <end position="19"/>
    </location>
</feature>
<name>A0ABV9FL65_9NOCA</name>